<keyword evidence="8" id="KW-1185">Reference proteome</keyword>
<evidence type="ECO:0000256" key="1">
    <source>
        <dbReference type="ARBA" id="ARBA00004141"/>
    </source>
</evidence>
<protein>
    <recommendedName>
        <fullName evidence="9">Thiamine transporter</fullName>
    </recommendedName>
</protein>
<evidence type="ECO:0000313" key="8">
    <source>
        <dbReference type="Proteomes" id="UP000094389"/>
    </source>
</evidence>
<dbReference type="EMBL" id="KV453928">
    <property type="protein sequence ID" value="ODV74313.1"/>
    <property type="molecule type" value="Genomic_DNA"/>
</dbReference>
<dbReference type="Pfam" id="PF02133">
    <property type="entry name" value="Transp_cyt_pur"/>
    <property type="match status" value="1"/>
</dbReference>
<reference evidence="7 8" key="1">
    <citation type="journal article" date="2016" name="Proc. Natl. Acad. Sci. U.S.A.">
        <title>Comparative genomics of biotechnologically important yeasts.</title>
        <authorList>
            <person name="Riley R."/>
            <person name="Haridas S."/>
            <person name="Wolfe K.H."/>
            <person name="Lopes M.R."/>
            <person name="Hittinger C.T."/>
            <person name="Goeker M."/>
            <person name="Salamov A.A."/>
            <person name="Wisecaver J.H."/>
            <person name="Long T.M."/>
            <person name="Calvey C.H."/>
            <person name="Aerts A.L."/>
            <person name="Barry K.W."/>
            <person name="Choi C."/>
            <person name="Clum A."/>
            <person name="Coughlan A.Y."/>
            <person name="Deshpande S."/>
            <person name="Douglass A.P."/>
            <person name="Hanson S.J."/>
            <person name="Klenk H.-P."/>
            <person name="LaButti K.M."/>
            <person name="Lapidus A."/>
            <person name="Lindquist E.A."/>
            <person name="Lipzen A.M."/>
            <person name="Meier-Kolthoff J.P."/>
            <person name="Ohm R.A."/>
            <person name="Otillar R.P."/>
            <person name="Pangilinan J.L."/>
            <person name="Peng Y."/>
            <person name="Rokas A."/>
            <person name="Rosa C.A."/>
            <person name="Scheuner C."/>
            <person name="Sibirny A.A."/>
            <person name="Slot J.C."/>
            <person name="Stielow J.B."/>
            <person name="Sun H."/>
            <person name="Kurtzman C.P."/>
            <person name="Blackwell M."/>
            <person name="Grigoriev I.V."/>
            <person name="Jeffries T.W."/>
        </authorList>
    </citation>
    <scope>NUCLEOTIDE SEQUENCE [LARGE SCALE GENOMIC DNA]</scope>
    <source>
        <strain evidence="8">ATCC 18201 / CBS 1600 / BCRC 20928 / JCM 3617 / NBRC 0987 / NRRL Y-1542</strain>
    </source>
</reference>
<dbReference type="OrthoDB" id="2018619at2759"/>
<feature type="transmembrane region" description="Helical" evidence="6">
    <location>
        <begin position="494"/>
        <end position="517"/>
    </location>
</feature>
<feature type="transmembrane region" description="Helical" evidence="6">
    <location>
        <begin position="453"/>
        <end position="474"/>
    </location>
</feature>
<organism evidence="7 8">
    <name type="scientific">Cyberlindnera jadinii (strain ATCC 18201 / CBS 1600 / BCRC 20928 / JCM 3617 / NBRC 0987 / NRRL Y-1542)</name>
    <name type="common">Torula yeast</name>
    <name type="synonym">Candida utilis</name>
    <dbReference type="NCBI Taxonomy" id="983966"/>
    <lineage>
        <taxon>Eukaryota</taxon>
        <taxon>Fungi</taxon>
        <taxon>Dikarya</taxon>
        <taxon>Ascomycota</taxon>
        <taxon>Saccharomycotina</taxon>
        <taxon>Saccharomycetes</taxon>
        <taxon>Phaffomycetales</taxon>
        <taxon>Phaffomycetaceae</taxon>
        <taxon>Cyberlindnera</taxon>
    </lineage>
</organism>
<dbReference type="OMA" id="AHMVTRD"/>
<dbReference type="CDD" id="cd11482">
    <property type="entry name" value="SLC-NCS1sbd_NRT1-like"/>
    <property type="match status" value="1"/>
</dbReference>
<comment type="similarity">
    <text evidence="2">Belongs to the purine-cytosine permease (2.A.39) family.</text>
</comment>
<sequence>MRDVVVVDHHLASVIEGNTRVMEFFRKVDRVLALTGSSGLHNEDLVPVPVSRRLWGLTGYLGYWGICSLCVTTWSTGSSLLSLGLNGANAMGIVVLSHFFISVAAILNSGYGSEYHVGYSVFQRIIFGIRGSWFGILLRAILSVVWFASQAWLGGLCVNVVLCSWSKSYLDWENTLPANVKMTSQELCGFIVYLALSFPFLIVRPEFLDYLLAIGSFAMFFVAMGITIWAVQDNDGGYGTLMNAPMALGSSQKAWAWLNGLSIWYSAMTSGIANQSDFSRFNKTEFISRLGIFLGCNLFGFIVPMLGIISASALSEKYGVFYWMPNSICMLWLQTNYSSKARAAAFFSGVSLVTSQLAINCIGNGISGGMDLAALFPRYINIRRGAIIVFVLAWPTQPWLFYNSSSVFLQVMSSFSVFITPLIAVFVTDYYVIRKRIAKISDCYISDSSSIYWFYHGVNFRSIVAFLIGVAPGLPGLINTVTPTIHVNTGIKHFYYGSFVFQFVVAAVAYYIINLVFKVEVGERDTVDYYNTYNEEECIKRNMEPYVAEIINEGDNSTDSNVISLSELHVKQKS</sequence>
<comment type="subcellular location">
    <subcellularLocation>
        <location evidence="1">Membrane</location>
        <topology evidence="1">Multi-pass membrane protein</topology>
    </subcellularLocation>
</comment>
<feature type="transmembrane region" description="Helical" evidence="6">
    <location>
        <begin position="385"/>
        <end position="402"/>
    </location>
</feature>
<accession>A0A1E4S4E1</accession>
<evidence type="ECO:0000313" key="7">
    <source>
        <dbReference type="EMBL" id="ODV74313.1"/>
    </source>
</evidence>
<dbReference type="GO" id="GO:0005886">
    <property type="term" value="C:plasma membrane"/>
    <property type="evidence" value="ECO:0007669"/>
    <property type="project" value="TreeGrafter"/>
</dbReference>
<feature type="transmembrane region" description="Helical" evidence="6">
    <location>
        <begin position="132"/>
        <end position="162"/>
    </location>
</feature>
<evidence type="ECO:0000256" key="4">
    <source>
        <dbReference type="ARBA" id="ARBA00022989"/>
    </source>
</evidence>
<evidence type="ECO:0000256" key="3">
    <source>
        <dbReference type="ARBA" id="ARBA00022692"/>
    </source>
</evidence>
<keyword evidence="3 6" id="KW-0812">Transmembrane</keyword>
<dbReference type="GeneID" id="30989122"/>
<name>A0A1E4S4E1_CYBJN</name>
<keyword evidence="5 6" id="KW-0472">Membrane</keyword>
<feature type="transmembrane region" description="Helical" evidence="6">
    <location>
        <begin position="254"/>
        <end position="274"/>
    </location>
</feature>
<proteinExistence type="inferred from homology"/>
<evidence type="ECO:0000256" key="6">
    <source>
        <dbReference type="SAM" id="Phobius"/>
    </source>
</evidence>
<keyword evidence="4 6" id="KW-1133">Transmembrane helix</keyword>
<evidence type="ECO:0008006" key="9">
    <source>
        <dbReference type="Google" id="ProtNLM"/>
    </source>
</evidence>
<dbReference type="InterPro" id="IPR001248">
    <property type="entry name" value="Pur-cyt_permease"/>
</dbReference>
<gene>
    <name evidence="7" type="ORF">CYBJADRAFT_167001</name>
</gene>
<dbReference type="Proteomes" id="UP000094389">
    <property type="component" value="Unassembled WGS sequence"/>
</dbReference>
<feature type="transmembrane region" description="Helical" evidence="6">
    <location>
        <begin position="210"/>
        <end position="231"/>
    </location>
</feature>
<feature type="transmembrane region" description="Helical" evidence="6">
    <location>
        <begin position="286"/>
        <end position="314"/>
    </location>
</feature>
<feature type="transmembrane region" description="Helical" evidence="6">
    <location>
        <begin position="90"/>
        <end position="111"/>
    </location>
</feature>
<dbReference type="InterPro" id="IPR045225">
    <property type="entry name" value="Uracil/uridine/allantoin_perm"/>
</dbReference>
<evidence type="ECO:0000256" key="5">
    <source>
        <dbReference type="ARBA" id="ARBA00023136"/>
    </source>
</evidence>
<feature type="transmembrane region" description="Helical" evidence="6">
    <location>
        <begin position="408"/>
        <end position="432"/>
    </location>
</feature>
<dbReference type="PANTHER" id="PTHR30618:SF15">
    <property type="entry name" value="NICOTINAMIDE RIBOSIDE TRANSPORTER 1-RELATED"/>
    <property type="match status" value="1"/>
</dbReference>
<feature type="transmembrane region" description="Helical" evidence="6">
    <location>
        <begin position="61"/>
        <end position="84"/>
    </location>
</feature>
<dbReference type="PANTHER" id="PTHR30618">
    <property type="entry name" value="NCS1 FAMILY PURINE/PYRIMIDINE TRANSPORTER"/>
    <property type="match status" value="1"/>
</dbReference>
<dbReference type="RefSeq" id="XP_020071352.1">
    <property type="nucleotide sequence ID" value="XM_020214726.1"/>
</dbReference>
<dbReference type="AlphaFoldDB" id="A0A1E4S4E1"/>
<feature type="transmembrane region" description="Helical" evidence="6">
    <location>
        <begin position="182"/>
        <end position="203"/>
    </location>
</feature>
<evidence type="ECO:0000256" key="2">
    <source>
        <dbReference type="ARBA" id="ARBA00008974"/>
    </source>
</evidence>
<dbReference type="Gene3D" id="1.10.4160.10">
    <property type="entry name" value="Hydantoin permease"/>
    <property type="match status" value="1"/>
</dbReference>
<dbReference type="GO" id="GO:0015205">
    <property type="term" value="F:nucleobase transmembrane transporter activity"/>
    <property type="evidence" value="ECO:0007669"/>
    <property type="project" value="TreeGrafter"/>
</dbReference>